<sequence length="107" mass="11986">MPALQKEATATTNDGLVITFKKPYPFEGKEYTEVNLSQLEQLSGEDMIETDRIFQSEGNFAPVPEMTFAYACILAARASDKPIEFFKGLPLKESVKLKNMVMGFLNN</sequence>
<protein>
    <submittedName>
        <fullName evidence="1">Phage tail assembly protein</fullName>
    </submittedName>
</protein>
<name>A0A5D4SVY0_9BACI</name>
<evidence type="ECO:0000313" key="2">
    <source>
        <dbReference type="Proteomes" id="UP000323732"/>
    </source>
</evidence>
<reference evidence="1 2" key="1">
    <citation type="submission" date="2019-08" db="EMBL/GenBank/DDBJ databases">
        <title>Bacillus genomes from the desert of Cuatro Cienegas, Coahuila.</title>
        <authorList>
            <person name="Olmedo-Alvarez G."/>
        </authorList>
    </citation>
    <scope>NUCLEOTIDE SEQUENCE [LARGE SCALE GENOMIC DNA]</scope>
    <source>
        <strain evidence="1 2">CH37_1T</strain>
    </source>
</reference>
<dbReference type="Pfam" id="PF10109">
    <property type="entry name" value="Phage_TAC_7"/>
    <property type="match status" value="1"/>
</dbReference>
<dbReference type="EMBL" id="VTES01000001">
    <property type="protein sequence ID" value="TYS66372.1"/>
    <property type="molecule type" value="Genomic_DNA"/>
</dbReference>
<comment type="caution">
    <text evidence="1">The sequence shown here is derived from an EMBL/GenBank/DDBJ whole genome shotgun (WGS) entry which is preliminary data.</text>
</comment>
<dbReference type="RefSeq" id="WP_148949074.1">
    <property type="nucleotide sequence ID" value="NZ_VTES01000001.1"/>
</dbReference>
<proteinExistence type="predicted"/>
<dbReference type="InterPro" id="IPR019289">
    <property type="entry name" value="Phage_tail_E/E"/>
</dbReference>
<accession>A0A5D4SVY0</accession>
<gene>
    <name evidence="1" type="ORF">FZD47_02475</name>
</gene>
<organism evidence="1 2">
    <name type="scientific">Bacillus infantis</name>
    <dbReference type="NCBI Taxonomy" id="324767"/>
    <lineage>
        <taxon>Bacteria</taxon>
        <taxon>Bacillati</taxon>
        <taxon>Bacillota</taxon>
        <taxon>Bacilli</taxon>
        <taxon>Bacillales</taxon>
        <taxon>Bacillaceae</taxon>
        <taxon>Bacillus</taxon>
    </lineage>
</organism>
<dbReference type="Proteomes" id="UP000323732">
    <property type="component" value="Unassembled WGS sequence"/>
</dbReference>
<evidence type="ECO:0000313" key="1">
    <source>
        <dbReference type="EMBL" id="TYS66372.1"/>
    </source>
</evidence>
<dbReference type="AlphaFoldDB" id="A0A5D4SVY0"/>